<evidence type="ECO:0000256" key="1">
    <source>
        <dbReference type="SAM" id="Phobius"/>
    </source>
</evidence>
<dbReference type="Proteomes" id="UP000280696">
    <property type="component" value="Unassembled WGS sequence"/>
</dbReference>
<accession>A0A3A9ANZ5</accession>
<dbReference type="Pfam" id="PF12730">
    <property type="entry name" value="ABC2_membrane_4"/>
    <property type="match status" value="1"/>
</dbReference>
<proteinExistence type="predicted"/>
<reference evidence="2 3" key="1">
    <citation type="submission" date="2018-09" db="EMBL/GenBank/DDBJ databases">
        <title>Murine metabolic-syndrome-specific gut microbial biobank.</title>
        <authorList>
            <person name="Liu C."/>
        </authorList>
    </citation>
    <scope>NUCLEOTIDE SEQUENCE [LARGE SCALE GENOMIC DNA]</scope>
    <source>
        <strain evidence="2 3">0.1xD8-82</strain>
    </source>
</reference>
<name>A0A3A9ANZ5_9FIRM</name>
<evidence type="ECO:0000313" key="3">
    <source>
        <dbReference type="Proteomes" id="UP000280696"/>
    </source>
</evidence>
<dbReference type="AlphaFoldDB" id="A0A3A9ANZ5"/>
<keyword evidence="1" id="KW-1133">Transmembrane helix</keyword>
<dbReference type="PANTHER" id="PTHR37305">
    <property type="entry name" value="INTEGRAL MEMBRANE PROTEIN-RELATED"/>
    <property type="match status" value="1"/>
</dbReference>
<protein>
    <submittedName>
        <fullName evidence="2">Uncharacterized protein</fullName>
    </submittedName>
</protein>
<evidence type="ECO:0000313" key="2">
    <source>
        <dbReference type="EMBL" id="RKI93112.1"/>
    </source>
</evidence>
<keyword evidence="3" id="KW-1185">Reference proteome</keyword>
<feature type="transmembrane region" description="Helical" evidence="1">
    <location>
        <begin position="48"/>
        <end position="69"/>
    </location>
</feature>
<feature type="transmembrane region" description="Helical" evidence="1">
    <location>
        <begin position="213"/>
        <end position="237"/>
    </location>
</feature>
<organism evidence="2 3">
    <name type="scientific">Parablautia intestinalis</name>
    <dbReference type="NCBI Taxonomy" id="2320100"/>
    <lineage>
        <taxon>Bacteria</taxon>
        <taxon>Bacillati</taxon>
        <taxon>Bacillota</taxon>
        <taxon>Clostridia</taxon>
        <taxon>Lachnospirales</taxon>
        <taxon>Lachnospiraceae</taxon>
        <taxon>Parablautia</taxon>
    </lineage>
</organism>
<gene>
    <name evidence="2" type="ORF">D7V94_03750</name>
</gene>
<sequence>MHNAVCSEIIKFRRNKMAWLGTLIIITIPLFMIWNRLVIDQQRKYMEWLMSVLMLNTLVLPIVNGFVITSNMQREYQDRTIRNILTAPVSREKFMAAKFAVWLLWYLISICLSEMIVTAGCYTLFPVEFTTGNMRYALFLIIQNNFFSFIAGIPILWICVKQQALFYPSMLATLGSAVLQAAGLQVSEELILPASVCPWTAVSISGLVEVDTFYYWICLVSIFLCGLVGFMGTIISFGNQDQ</sequence>
<feature type="transmembrane region" description="Helical" evidence="1">
    <location>
        <begin position="137"/>
        <end position="158"/>
    </location>
</feature>
<comment type="caution">
    <text evidence="2">The sequence shown here is derived from an EMBL/GenBank/DDBJ whole genome shotgun (WGS) entry which is preliminary data.</text>
</comment>
<feature type="transmembrane region" description="Helical" evidence="1">
    <location>
        <begin position="99"/>
        <end position="125"/>
    </location>
</feature>
<dbReference type="PANTHER" id="PTHR37305:SF1">
    <property type="entry name" value="MEMBRANE PROTEIN"/>
    <property type="match status" value="1"/>
</dbReference>
<dbReference type="EMBL" id="RAYQ01000003">
    <property type="protein sequence ID" value="RKI93112.1"/>
    <property type="molecule type" value="Genomic_DNA"/>
</dbReference>
<feature type="transmembrane region" description="Helical" evidence="1">
    <location>
        <begin position="17"/>
        <end position="36"/>
    </location>
</feature>
<keyword evidence="1" id="KW-0812">Transmembrane</keyword>
<keyword evidence="1" id="KW-0472">Membrane</keyword>